<dbReference type="GO" id="GO:0140824">
    <property type="term" value="F:thioredoxin-dependent peroxiredoxin activity"/>
    <property type="evidence" value="ECO:0007669"/>
    <property type="project" value="UniProtKB-EC"/>
</dbReference>
<proteinExistence type="predicted"/>
<keyword evidence="2" id="KW-0560">Oxidoreductase</keyword>
<dbReference type="SUPFAM" id="SSF52833">
    <property type="entry name" value="Thioredoxin-like"/>
    <property type="match status" value="1"/>
</dbReference>
<feature type="domain" description="Thioredoxin" evidence="1">
    <location>
        <begin position="45"/>
        <end position="188"/>
    </location>
</feature>
<dbReference type="PROSITE" id="PS51352">
    <property type="entry name" value="THIOREDOXIN_2"/>
    <property type="match status" value="1"/>
</dbReference>
<evidence type="ECO:0000313" key="2">
    <source>
        <dbReference type="EMBL" id="MFD1605074.1"/>
    </source>
</evidence>
<dbReference type="Proteomes" id="UP001597138">
    <property type="component" value="Unassembled WGS sequence"/>
</dbReference>
<reference evidence="3" key="1">
    <citation type="journal article" date="2019" name="Int. J. Syst. Evol. Microbiol.">
        <title>The Global Catalogue of Microorganisms (GCM) 10K type strain sequencing project: providing services to taxonomists for standard genome sequencing and annotation.</title>
        <authorList>
            <consortium name="The Broad Institute Genomics Platform"/>
            <consortium name="The Broad Institute Genome Sequencing Center for Infectious Disease"/>
            <person name="Wu L."/>
            <person name="Ma J."/>
        </authorList>
    </citation>
    <scope>NUCLEOTIDE SEQUENCE [LARGE SCALE GENOMIC DNA]</scope>
    <source>
        <strain evidence="3">CCUG 70865</strain>
    </source>
</reference>
<dbReference type="EMBL" id="JBHUDZ010000018">
    <property type="protein sequence ID" value="MFD1605074.1"/>
    <property type="molecule type" value="Genomic_DNA"/>
</dbReference>
<protein>
    <submittedName>
        <fullName evidence="2">Peroxiredoxin family protein</fullName>
        <ecNumber evidence="2">1.11.1.24</ecNumber>
    </submittedName>
</protein>
<dbReference type="PROSITE" id="PS51257">
    <property type="entry name" value="PROKAR_LIPOPROTEIN"/>
    <property type="match status" value="1"/>
</dbReference>
<organism evidence="2 3">
    <name type="scientific">Flavobacterium artemisiae</name>
    <dbReference type="NCBI Taxonomy" id="2126556"/>
    <lineage>
        <taxon>Bacteria</taxon>
        <taxon>Pseudomonadati</taxon>
        <taxon>Bacteroidota</taxon>
        <taxon>Flavobacteriia</taxon>
        <taxon>Flavobacteriales</taxon>
        <taxon>Flavobacteriaceae</taxon>
        <taxon>Flavobacterium</taxon>
    </lineage>
</organism>
<name>A0ABW4HJM4_9FLAO</name>
<dbReference type="RefSeq" id="WP_379812811.1">
    <property type="nucleotide sequence ID" value="NZ_JBHUDZ010000018.1"/>
</dbReference>
<gene>
    <name evidence="2" type="ORF">ACFSC2_20220</name>
</gene>
<sequence>MKHLLLLFILPIMISCENKKTQDDKDLKSDLKAMSEEFNKNKIDLMLNATPKYFSAKTVSGKQFNSEDYKGKDLVIFVYDKSYLKKSDTYDMTAELNEIYNSHKDKVQFIGIIEGFSDNDAELQDYIKNSKLAFDQIDNTVSPNKEEKLIHNISCTPAKILIDKTGKVIASSCGGKSSVALLDKLEKL</sequence>
<comment type="caution">
    <text evidence="2">The sequence shown here is derived from an EMBL/GenBank/DDBJ whole genome shotgun (WGS) entry which is preliminary data.</text>
</comment>
<accession>A0ABW4HJM4</accession>
<dbReference type="InterPro" id="IPR013766">
    <property type="entry name" value="Thioredoxin_domain"/>
</dbReference>
<dbReference type="Gene3D" id="3.40.30.10">
    <property type="entry name" value="Glutaredoxin"/>
    <property type="match status" value="1"/>
</dbReference>
<dbReference type="InterPro" id="IPR036249">
    <property type="entry name" value="Thioredoxin-like_sf"/>
</dbReference>
<dbReference type="EC" id="1.11.1.24" evidence="2"/>
<evidence type="ECO:0000313" key="3">
    <source>
        <dbReference type="Proteomes" id="UP001597138"/>
    </source>
</evidence>
<evidence type="ECO:0000259" key="1">
    <source>
        <dbReference type="PROSITE" id="PS51352"/>
    </source>
</evidence>
<keyword evidence="3" id="KW-1185">Reference proteome</keyword>
<keyword evidence="2" id="KW-0575">Peroxidase</keyword>